<dbReference type="Proteomes" id="UP000230002">
    <property type="component" value="Unassembled WGS sequence"/>
</dbReference>
<accession>A0A2G8SA42</accession>
<proteinExistence type="predicted"/>
<evidence type="ECO:0000313" key="1">
    <source>
        <dbReference type="EMBL" id="PIL30623.1"/>
    </source>
</evidence>
<name>A0A2G8SA42_9APHY</name>
<organism evidence="1 2">
    <name type="scientific">Ganoderma sinense ZZ0214-1</name>
    <dbReference type="NCBI Taxonomy" id="1077348"/>
    <lineage>
        <taxon>Eukaryota</taxon>
        <taxon>Fungi</taxon>
        <taxon>Dikarya</taxon>
        <taxon>Basidiomycota</taxon>
        <taxon>Agaricomycotina</taxon>
        <taxon>Agaricomycetes</taxon>
        <taxon>Polyporales</taxon>
        <taxon>Polyporaceae</taxon>
        <taxon>Ganoderma</taxon>
    </lineage>
</organism>
<comment type="caution">
    <text evidence="1">The sequence shown here is derived from an EMBL/GenBank/DDBJ whole genome shotgun (WGS) entry which is preliminary data.</text>
</comment>
<evidence type="ECO:0000313" key="2">
    <source>
        <dbReference type="Proteomes" id="UP000230002"/>
    </source>
</evidence>
<dbReference type="AlphaFoldDB" id="A0A2G8SA42"/>
<evidence type="ECO:0008006" key="3">
    <source>
        <dbReference type="Google" id="ProtNLM"/>
    </source>
</evidence>
<dbReference type="Gene3D" id="3.80.10.10">
    <property type="entry name" value="Ribonuclease Inhibitor"/>
    <property type="match status" value="1"/>
</dbReference>
<sequence length="482" mass="54580">MATCRVLYHEGAKIALKKPAVISTVEQLASFLIFLRADNSSRCRYLRRLELVEFFPEDNVVQDLIETLPLLTSIENLQLTEAELILDVHHALTPAFCTLTTLRHIDFTGVKAKTCTLLLGLHAPLVSANLNFLSNDDEKLWDDLEDDAWVRYHPTTLLDNFASTLEMLGCVSWYINHDMFIMPTKVYPNMRKLSFKLHYFPLRIDAFIRAFPNLTDLQVNTEYHDGNIDLFSWDTMLDSHAMNVAQQHAHVNSCGTWAHLEHFYGCLLDIYAIGITSHIRRITLVDLQDDGRRKGMLATVLRYARPLHLKLEMTSTLLGDADEGFIAMLRDEGASNLINLNVHIYFIEGDQDKDLSIVIDSLISALTSLPLKFLELGFETSSLDPTPRKATIIDRIRAQRQGLPEPPVPTPTPLTPAELSLQSLEMDTLIDRLESMPSLQAARVVVLSSRDGGHHGWEGHERTIKKGTSQLAGREQWRINFA</sequence>
<gene>
    <name evidence="1" type="ORF">GSI_07325</name>
</gene>
<reference evidence="1 2" key="1">
    <citation type="journal article" date="2015" name="Sci. Rep.">
        <title>Chromosome-level genome map provides insights into diverse defense mechanisms in the medicinal fungus Ganoderma sinense.</title>
        <authorList>
            <person name="Zhu Y."/>
            <person name="Xu J."/>
            <person name="Sun C."/>
            <person name="Zhou S."/>
            <person name="Xu H."/>
            <person name="Nelson D.R."/>
            <person name="Qian J."/>
            <person name="Song J."/>
            <person name="Luo H."/>
            <person name="Xiang L."/>
            <person name="Li Y."/>
            <person name="Xu Z."/>
            <person name="Ji A."/>
            <person name="Wang L."/>
            <person name="Lu S."/>
            <person name="Hayward A."/>
            <person name="Sun W."/>
            <person name="Li X."/>
            <person name="Schwartz D.C."/>
            <person name="Wang Y."/>
            <person name="Chen S."/>
        </authorList>
    </citation>
    <scope>NUCLEOTIDE SEQUENCE [LARGE SCALE GENOMIC DNA]</scope>
    <source>
        <strain evidence="1 2">ZZ0214-1</strain>
    </source>
</reference>
<dbReference type="OrthoDB" id="2750355at2759"/>
<dbReference type="EMBL" id="AYKW01000014">
    <property type="protein sequence ID" value="PIL30623.1"/>
    <property type="molecule type" value="Genomic_DNA"/>
</dbReference>
<keyword evidence="2" id="KW-1185">Reference proteome</keyword>
<dbReference type="InterPro" id="IPR032675">
    <property type="entry name" value="LRR_dom_sf"/>
</dbReference>
<protein>
    <recommendedName>
        <fullName evidence="3">F-box domain-containing protein</fullName>
    </recommendedName>
</protein>